<dbReference type="RefSeq" id="WP_353304158.1">
    <property type="nucleotide sequence ID" value="NZ_BAABWN010000014.1"/>
</dbReference>
<dbReference type="PANTHER" id="PTHR35176">
    <property type="entry name" value="HEME OXYGENASE HI_0854-RELATED"/>
    <property type="match status" value="1"/>
</dbReference>
<evidence type="ECO:0000259" key="2">
    <source>
        <dbReference type="Pfam" id="PF01243"/>
    </source>
</evidence>
<dbReference type="Proteomes" id="UP001465153">
    <property type="component" value="Unassembled WGS sequence"/>
</dbReference>
<evidence type="ECO:0000313" key="4">
    <source>
        <dbReference type="Proteomes" id="UP001465153"/>
    </source>
</evidence>
<dbReference type="InterPro" id="IPR052019">
    <property type="entry name" value="F420H2_bilvrd_red/Heme_oxyg"/>
</dbReference>
<sequence>MHANALVTNLEVEIIDFVNSQKSLHLASKDAHGLPYSTYAPFSWENNRFNIIISDLVKHGINLRYNPEISILIIEDEKTAKHLFARKRIQYQVVAECLRKDSPKQQLALNNLKKRLGDQVGMLNKLEDFNVFQLTPIAGRFIKGFGEAYEVIGLNRSVTQLRDGHKFKK</sequence>
<dbReference type="PANTHER" id="PTHR35176:SF6">
    <property type="entry name" value="HEME OXYGENASE HI_0854-RELATED"/>
    <property type="match status" value="1"/>
</dbReference>
<dbReference type="InterPro" id="IPR012349">
    <property type="entry name" value="Split_barrel_FMN-bd"/>
</dbReference>
<dbReference type="Gene3D" id="2.30.110.10">
    <property type="entry name" value="Electron Transport, Fmn-binding Protein, Chain A"/>
    <property type="match status" value="1"/>
</dbReference>
<evidence type="ECO:0000256" key="1">
    <source>
        <dbReference type="ARBA" id="ARBA00023002"/>
    </source>
</evidence>
<comment type="caution">
    <text evidence="3">The sequence shown here is derived from an EMBL/GenBank/DDBJ whole genome shotgun (WGS) entry which is preliminary data.</text>
</comment>
<keyword evidence="1" id="KW-0560">Oxidoreductase</keyword>
<dbReference type="Pfam" id="PF01243">
    <property type="entry name" value="PNPOx_N"/>
    <property type="match status" value="1"/>
</dbReference>
<protein>
    <submittedName>
        <fullName evidence="3">Heme utilization protein HutZ</fullName>
    </submittedName>
</protein>
<accession>A0ABQ0ADN5</accession>
<gene>
    <name evidence="3" type="primary">hutZ</name>
    <name evidence="3" type="ORF">NBRC116591_34930</name>
</gene>
<keyword evidence="4" id="KW-1185">Reference proteome</keyword>
<dbReference type="InterPro" id="IPR011576">
    <property type="entry name" value="Pyridox_Oxase_N"/>
</dbReference>
<dbReference type="InterPro" id="IPR014419">
    <property type="entry name" value="HutZ"/>
</dbReference>
<dbReference type="SUPFAM" id="SSF50475">
    <property type="entry name" value="FMN-binding split barrel"/>
    <property type="match status" value="1"/>
</dbReference>
<feature type="domain" description="Pyridoxamine 5'-phosphate oxidase N-terminal" evidence="2">
    <location>
        <begin position="13"/>
        <end position="142"/>
    </location>
</feature>
<evidence type="ECO:0000313" key="3">
    <source>
        <dbReference type="EMBL" id="GAA6169682.1"/>
    </source>
</evidence>
<proteinExistence type="predicted"/>
<reference evidence="3 4" key="1">
    <citation type="submission" date="2024-04" db="EMBL/GenBank/DDBJ databases">
        <title>Draft genome sequence of Sessilibacter corallicola NBRC 116591.</title>
        <authorList>
            <person name="Miyakawa T."/>
            <person name="Kusuya Y."/>
            <person name="Miura T."/>
        </authorList>
    </citation>
    <scope>NUCLEOTIDE SEQUENCE [LARGE SCALE GENOMIC DNA]</scope>
    <source>
        <strain evidence="3 4">KU-00831-HH</strain>
    </source>
</reference>
<dbReference type="PIRSF" id="PIRSF004633">
    <property type="entry name" value="UCP_PLP_oxd"/>
    <property type="match status" value="1"/>
</dbReference>
<dbReference type="EMBL" id="BAABWN010000014">
    <property type="protein sequence ID" value="GAA6169682.1"/>
    <property type="molecule type" value="Genomic_DNA"/>
</dbReference>
<organism evidence="3 4">
    <name type="scientific">Sessilibacter corallicola</name>
    <dbReference type="NCBI Taxonomy" id="2904075"/>
    <lineage>
        <taxon>Bacteria</taxon>
        <taxon>Pseudomonadati</taxon>
        <taxon>Pseudomonadota</taxon>
        <taxon>Gammaproteobacteria</taxon>
        <taxon>Cellvibrionales</taxon>
        <taxon>Cellvibrionaceae</taxon>
        <taxon>Sessilibacter</taxon>
    </lineage>
</organism>
<name>A0ABQ0ADN5_9GAMM</name>